<comment type="caution">
    <text evidence="1">The sequence shown here is derived from an EMBL/GenBank/DDBJ whole genome shotgun (WGS) entry which is preliminary data.</text>
</comment>
<protein>
    <submittedName>
        <fullName evidence="1">Uncharacterized protein</fullName>
    </submittedName>
</protein>
<keyword evidence="2" id="KW-1185">Reference proteome</keyword>
<reference evidence="1 2" key="1">
    <citation type="submission" date="2021-06" db="EMBL/GenBank/DDBJ databases">
        <title>Bacillus sp. RD4P76, an endophyte from a halophyte.</title>
        <authorList>
            <person name="Sun J.-Q."/>
        </authorList>
    </citation>
    <scope>NUCLEOTIDE SEQUENCE [LARGE SCALE GENOMIC DNA]</scope>
    <source>
        <strain evidence="1 2">CGMCC 1.15917</strain>
    </source>
</reference>
<sequence length="62" mass="6838">MKLYPLTKVLIQLYWGSIGGIESSSCNDVLFIAVFFMKIDAIKTETTNLPAEDEPALGACRN</sequence>
<proteinExistence type="predicted"/>
<evidence type="ECO:0000313" key="1">
    <source>
        <dbReference type="EMBL" id="MBU9710709.1"/>
    </source>
</evidence>
<organism evidence="1 2">
    <name type="scientific">Evansella tamaricis</name>
    <dbReference type="NCBI Taxonomy" id="2069301"/>
    <lineage>
        <taxon>Bacteria</taxon>
        <taxon>Bacillati</taxon>
        <taxon>Bacillota</taxon>
        <taxon>Bacilli</taxon>
        <taxon>Bacillales</taxon>
        <taxon>Bacillaceae</taxon>
        <taxon>Evansella</taxon>
    </lineage>
</organism>
<dbReference type="Proteomes" id="UP000784880">
    <property type="component" value="Unassembled WGS sequence"/>
</dbReference>
<name>A0ABS6JBZ2_9BACI</name>
<dbReference type="EMBL" id="JAHQCS010000045">
    <property type="protein sequence ID" value="MBU9710709.1"/>
    <property type="molecule type" value="Genomic_DNA"/>
</dbReference>
<evidence type="ECO:0000313" key="2">
    <source>
        <dbReference type="Proteomes" id="UP000784880"/>
    </source>
</evidence>
<dbReference type="RefSeq" id="WP_217064605.1">
    <property type="nucleotide sequence ID" value="NZ_JAHQCS010000045.1"/>
</dbReference>
<gene>
    <name evidence="1" type="ORF">KS419_02990</name>
</gene>
<accession>A0ABS6JBZ2</accession>